<dbReference type="PANTHER" id="PTHR33885">
    <property type="entry name" value="PHAGE SHOCK PROTEIN C"/>
    <property type="match status" value="1"/>
</dbReference>
<evidence type="ECO:0000313" key="11">
    <source>
        <dbReference type="Proteomes" id="UP001501508"/>
    </source>
</evidence>
<dbReference type="InterPro" id="IPR052027">
    <property type="entry name" value="PspC"/>
</dbReference>
<feature type="transmembrane region" description="Helical" evidence="7">
    <location>
        <begin position="91"/>
        <end position="111"/>
    </location>
</feature>
<dbReference type="RefSeq" id="WP_345028094.1">
    <property type="nucleotide sequence ID" value="NZ_BAABEY010000018.1"/>
</dbReference>
<keyword evidence="2" id="KW-1003">Cell membrane</keyword>
<comment type="caution">
    <text evidence="10">The sequence shown here is derived from an EMBL/GenBank/DDBJ whole genome shotgun (WGS) entry which is preliminary data.</text>
</comment>
<evidence type="ECO:0000256" key="5">
    <source>
        <dbReference type="ARBA" id="ARBA00023136"/>
    </source>
</evidence>
<sequence length="182" mass="20117">MEKQLRRSKQDAVLGGVAGGFAKYFGIDVVIVRLLMVVSLFVSFGISLFAYLILWVVLPEEPHYHFGEQAATRQDTEPAHANHDSDRNIKIVAIALIGFGTYMLLDQYIAWYHLGKFFWPMALIGLGAFLLLRKRDQEIAANGDTPGHTEPGQKPATPDQTSGGNIAPDQPGDETDESFKVN</sequence>
<dbReference type="InterPro" id="IPR007168">
    <property type="entry name" value="Phageshock_PspC_N"/>
</dbReference>
<dbReference type="PANTHER" id="PTHR33885:SF3">
    <property type="entry name" value="PHAGE SHOCK PROTEIN C"/>
    <property type="match status" value="1"/>
</dbReference>
<dbReference type="Pfam" id="PF18917">
    <property type="entry name" value="LiaI-LiaF-like_TM1"/>
    <property type="match status" value="1"/>
</dbReference>
<dbReference type="Proteomes" id="UP001501508">
    <property type="component" value="Unassembled WGS sequence"/>
</dbReference>
<evidence type="ECO:0000256" key="4">
    <source>
        <dbReference type="ARBA" id="ARBA00022989"/>
    </source>
</evidence>
<feature type="domain" description="LiaI-LiaF-like transmembrane region" evidence="9">
    <location>
        <begin position="91"/>
        <end position="131"/>
    </location>
</feature>
<organism evidence="10 11">
    <name type="scientific">Ravibacter arvi</name>
    <dbReference type="NCBI Taxonomy" id="2051041"/>
    <lineage>
        <taxon>Bacteria</taxon>
        <taxon>Pseudomonadati</taxon>
        <taxon>Bacteroidota</taxon>
        <taxon>Cytophagia</taxon>
        <taxon>Cytophagales</taxon>
        <taxon>Spirosomataceae</taxon>
        <taxon>Ravibacter</taxon>
    </lineage>
</organism>
<comment type="subcellular location">
    <subcellularLocation>
        <location evidence="1">Cell membrane</location>
        <topology evidence="1">Single-pass membrane protein</topology>
    </subcellularLocation>
</comment>
<dbReference type="EMBL" id="BAABEY010000018">
    <property type="protein sequence ID" value="GAA4437867.1"/>
    <property type="molecule type" value="Genomic_DNA"/>
</dbReference>
<keyword evidence="11" id="KW-1185">Reference proteome</keyword>
<proteinExistence type="predicted"/>
<feature type="transmembrane region" description="Helical" evidence="7">
    <location>
        <begin position="38"/>
        <end position="58"/>
    </location>
</feature>
<evidence type="ECO:0000256" key="7">
    <source>
        <dbReference type="SAM" id="Phobius"/>
    </source>
</evidence>
<feature type="domain" description="Phage shock protein PspC N-terminal" evidence="8">
    <location>
        <begin position="3"/>
        <end position="61"/>
    </location>
</feature>
<keyword evidence="4 7" id="KW-1133">Transmembrane helix</keyword>
<dbReference type="InterPro" id="IPR043726">
    <property type="entry name" value="LiaI-LiaF-like_TM1"/>
</dbReference>
<evidence type="ECO:0000256" key="6">
    <source>
        <dbReference type="SAM" id="MobiDB-lite"/>
    </source>
</evidence>
<feature type="transmembrane region" description="Helical" evidence="7">
    <location>
        <begin position="117"/>
        <end position="132"/>
    </location>
</feature>
<evidence type="ECO:0000256" key="2">
    <source>
        <dbReference type="ARBA" id="ARBA00022475"/>
    </source>
</evidence>
<evidence type="ECO:0000256" key="3">
    <source>
        <dbReference type="ARBA" id="ARBA00022692"/>
    </source>
</evidence>
<evidence type="ECO:0000259" key="8">
    <source>
        <dbReference type="Pfam" id="PF04024"/>
    </source>
</evidence>
<evidence type="ECO:0000313" key="10">
    <source>
        <dbReference type="EMBL" id="GAA4437867.1"/>
    </source>
</evidence>
<dbReference type="Pfam" id="PF04024">
    <property type="entry name" value="PspC"/>
    <property type="match status" value="1"/>
</dbReference>
<protein>
    <recommendedName>
        <fullName evidence="12">PspC domain-containing protein</fullName>
    </recommendedName>
</protein>
<keyword evidence="3 7" id="KW-0812">Transmembrane</keyword>
<gene>
    <name evidence="10" type="ORF">GCM10023091_17650</name>
</gene>
<feature type="transmembrane region" description="Helical" evidence="7">
    <location>
        <begin position="12"/>
        <end position="32"/>
    </location>
</feature>
<evidence type="ECO:0008006" key="12">
    <source>
        <dbReference type="Google" id="ProtNLM"/>
    </source>
</evidence>
<feature type="region of interest" description="Disordered" evidence="6">
    <location>
        <begin position="141"/>
        <end position="182"/>
    </location>
</feature>
<evidence type="ECO:0000256" key="1">
    <source>
        <dbReference type="ARBA" id="ARBA00004162"/>
    </source>
</evidence>
<evidence type="ECO:0000259" key="9">
    <source>
        <dbReference type="Pfam" id="PF18917"/>
    </source>
</evidence>
<keyword evidence="5 7" id="KW-0472">Membrane</keyword>
<reference evidence="11" key="1">
    <citation type="journal article" date="2019" name="Int. J. Syst. Evol. Microbiol.">
        <title>The Global Catalogue of Microorganisms (GCM) 10K type strain sequencing project: providing services to taxonomists for standard genome sequencing and annotation.</title>
        <authorList>
            <consortium name="The Broad Institute Genomics Platform"/>
            <consortium name="The Broad Institute Genome Sequencing Center for Infectious Disease"/>
            <person name="Wu L."/>
            <person name="Ma J."/>
        </authorList>
    </citation>
    <scope>NUCLEOTIDE SEQUENCE [LARGE SCALE GENOMIC DNA]</scope>
    <source>
        <strain evidence="11">JCM 31920</strain>
    </source>
</reference>
<name>A0ABP8LY06_9BACT</name>
<accession>A0ABP8LY06</accession>